<dbReference type="AlphaFoldDB" id="Q82KX4"/>
<evidence type="ECO:0000313" key="3">
    <source>
        <dbReference type="Proteomes" id="UP000000428"/>
    </source>
</evidence>
<organism evidence="2 3">
    <name type="scientific">Streptomyces avermitilis (strain ATCC 31267 / DSM 46492 / JCM 5070 / NBRC 14893 / NCIMB 12804 / NRRL 8165 / MA-4680)</name>
    <dbReference type="NCBI Taxonomy" id="227882"/>
    <lineage>
        <taxon>Bacteria</taxon>
        <taxon>Bacillati</taxon>
        <taxon>Actinomycetota</taxon>
        <taxon>Actinomycetes</taxon>
        <taxon>Kitasatosporales</taxon>
        <taxon>Streptomycetaceae</taxon>
        <taxon>Streptomyces</taxon>
    </lineage>
</organism>
<accession>Q82KX4</accession>
<dbReference type="EMBL" id="BA000030">
    <property type="protein sequence ID" value="BAC69949.1"/>
    <property type="molecule type" value="Genomic_DNA"/>
</dbReference>
<proteinExistence type="predicted"/>
<evidence type="ECO:0000256" key="1">
    <source>
        <dbReference type="SAM" id="MobiDB-lite"/>
    </source>
</evidence>
<sequence length="413" mass="43285">MGGLVRAASAGAALTAGPSLYDPACGPPKGPGADALGRTTKTMRATSARANGQRQQPVGEEALDLADRPAAVRSGPWLLPGHDGRLLAYALVDQAVLRWTERRPGGPDWLGPDVLPAKGLSHLTVAQGRNRYAHLLGRRVRPAKDGSLTVDLVYAIQYQAGRPLSEWRSIGNPHAKRERTALMGGPTAAVNTAGTLYVFVPTAEGRVAVRREDTQGRWEPWLDLQVTAAVDTPAAVSTSTGHVELLAPARTGALTWHQPEPGAVLRRGHDFGVIPLPGSVTGAETSPGRVTYFLTDVRGGMVAVRAGEWPVPLGGDPGDGRHAVVSTTLDGYPCTVLAHRGAEGRIMLGVCVAEDEGNGVWWTDTGTACLGDPVLALDGRGRVVVLAVAADGSLTLARQEDGPGLTLSTWSRI</sequence>
<keyword evidence="3" id="KW-1185">Reference proteome</keyword>
<dbReference type="Proteomes" id="UP000000428">
    <property type="component" value="Chromosome"/>
</dbReference>
<protein>
    <submittedName>
        <fullName evidence="2">Secreted protein</fullName>
    </submittedName>
</protein>
<dbReference type="eggNOG" id="COG2120">
    <property type="taxonomic scope" value="Bacteria"/>
</dbReference>
<gene>
    <name evidence="2" type="ORF">SAVERM_2238</name>
</gene>
<reference evidence="2 3" key="2">
    <citation type="journal article" date="2003" name="Nat. Biotechnol.">
        <title>Complete genome sequence and comparative analysis of the industrial microorganism Streptomyces avermitilis.</title>
        <authorList>
            <person name="Ikeda H."/>
            <person name="Ishikawa J."/>
            <person name="Hanamoto A."/>
            <person name="Shinose M."/>
            <person name="Kikuchi H."/>
            <person name="Shiba T."/>
            <person name="Sakaki Y."/>
            <person name="Hattori M."/>
            <person name="Omura S."/>
        </authorList>
    </citation>
    <scope>NUCLEOTIDE SEQUENCE [LARGE SCALE GENOMIC DNA]</scope>
    <source>
        <strain evidence="3">ATCC 31267 / DSM 46492 / JCM 5070 / NBRC 14893 / NCIMB 12804 / NRRL 8165 / MA-4680</strain>
    </source>
</reference>
<dbReference type="HOGENOM" id="CLU_063456_0_0_11"/>
<reference evidence="2 3" key="3">
    <citation type="journal article" date="2014" name="J. Ind. Microbiol. Biotechnol.">
        <title>Genome mining of the Streptomyces avermitilis genome and development of genome-minimized hosts for heterologous expression of biosynthetic gene clusters.</title>
        <authorList>
            <person name="Ikeda H."/>
            <person name="Shin-ya K."/>
            <person name="Omura S."/>
        </authorList>
    </citation>
    <scope>NUCLEOTIDE SEQUENCE [LARGE SCALE GENOMIC DNA]</scope>
    <source>
        <strain evidence="3">ATCC 31267 / DSM 46492 / JCM 5070 / NBRC 14893 / NCIMB 12804 / NRRL 8165 / MA-4680</strain>
    </source>
</reference>
<evidence type="ECO:0000313" key="2">
    <source>
        <dbReference type="EMBL" id="BAC69949.1"/>
    </source>
</evidence>
<dbReference type="KEGG" id="sma:SAVERM_2238"/>
<feature type="region of interest" description="Disordered" evidence="1">
    <location>
        <begin position="16"/>
        <end position="37"/>
    </location>
</feature>
<dbReference type="SUPFAM" id="SSF89372">
    <property type="entry name" value="Fucose-specific lectin"/>
    <property type="match status" value="1"/>
</dbReference>
<reference evidence="2 3" key="1">
    <citation type="journal article" date="2001" name="Proc. Natl. Acad. Sci. U.S.A.">
        <title>Genome sequence of an industrial microorganism Streptomyces avermitilis: deducing the ability of producing secondary metabolites.</title>
        <authorList>
            <person name="Omura S."/>
            <person name="Ikeda H."/>
            <person name="Ishikawa J."/>
            <person name="Hanamoto A."/>
            <person name="Takahashi C."/>
            <person name="Shinose M."/>
            <person name="Takahashi Y."/>
            <person name="Horikawa H."/>
            <person name="Nakazawa H."/>
            <person name="Osonoe T."/>
            <person name="Kikuchi H."/>
            <person name="Shiba T."/>
            <person name="Sakaki Y."/>
            <person name="Hattori M."/>
        </authorList>
    </citation>
    <scope>NUCLEOTIDE SEQUENCE [LARGE SCALE GENOMIC DNA]</scope>
    <source>
        <strain evidence="3">ATCC 31267 / DSM 46492 / JCM 5070 / NBRC 14893 / NCIMB 12804 / NRRL 8165 / MA-4680</strain>
    </source>
</reference>
<name>Q82KX4_STRAW</name>